<dbReference type="Gene3D" id="1.10.246.130">
    <property type="match status" value="1"/>
</dbReference>
<evidence type="ECO:0000313" key="5">
    <source>
        <dbReference type="EMBL" id="PWA98120.1"/>
    </source>
</evidence>
<gene>
    <name evidence="5" type="ORF">CTI12_AA019220</name>
</gene>
<evidence type="ECO:0000256" key="3">
    <source>
        <dbReference type="RuleBase" id="RU368068"/>
    </source>
</evidence>
<dbReference type="EC" id="2.3.2.2" evidence="3"/>
<dbReference type="PRINTS" id="PR01210">
    <property type="entry name" value="GGTRANSPTASE"/>
</dbReference>
<comment type="catalytic activity">
    <reaction evidence="3">
        <text>glutathione + H2O = L-cysteinylglycine + L-glutamate</text>
        <dbReference type="Rhea" id="RHEA:28807"/>
        <dbReference type="ChEBI" id="CHEBI:15377"/>
        <dbReference type="ChEBI" id="CHEBI:29985"/>
        <dbReference type="ChEBI" id="CHEBI:57925"/>
        <dbReference type="ChEBI" id="CHEBI:61694"/>
        <dbReference type="EC" id="3.4.19.13"/>
    </reaction>
</comment>
<dbReference type="EC" id="3.4.19.13" evidence="3"/>
<keyword evidence="3" id="KW-0378">Hydrolase</keyword>
<dbReference type="InterPro" id="IPR043138">
    <property type="entry name" value="GGT_lsub"/>
</dbReference>
<keyword evidence="6" id="KW-1185">Reference proteome</keyword>
<dbReference type="PANTHER" id="PTHR11686:SF34">
    <property type="entry name" value="GLUTATHIONE HYDROLASE 1-RELATED"/>
    <property type="match status" value="1"/>
</dbReference>
<feature type="binding site" evidence="2">
    <location>
        <position position="463"/>
    </location>
    <ligand>
        <name>L-glutamate</name>
        <dbReference type="ChEBI" id="CHEBI:29985"/>
    </ligand>
</feature>
<evidence type="ECO:0000256" key="1">
    <source>
        <dbReference type="PIRSR" id="PIRSR600101-1"/>
    </source>
</evidence>
<name>A0A2U1QJB6_ARTAN</name>
<feature type="chain" id="PRO_5015576235" description="Glutathione hydrolase" evidence="4">
    <location>
        <begin position="26"/>
        <end position="573"/>
    </location>
</feature>
<organism evidence="5 6">
    <name type="scientific">Artemisia annua</name>
    <name type="common">Sweet wormwood</name>
    <dbReference type="NCBI Taxonomy" id="35608"/>
    <lineage>
        <taxon>Eukaryota</taxon>
        <taxon>Viridiplantae</taxon>
        <taxon>Streptophyta</taxon>
        <taxon>Embryophyta</taxon>
        <taxon>Tracheophyta</taxon>
        <taxon>Spermatophyta</taxon>
        <taxon>Magnoliopsida</taxon>
        <taxon>eudicotyledons</taxon>
        <taxon>Gunneridae</taxon>
        <taxon>Pentapetalae</taxon>
        <taxon>asterids</taxon>
        <taxon>campanulids</taxon>
        <taxon>Asterales</taxon>
        <taxon>Asteraceae</taxon>
        <taxon>Asteroideae</taxon>
        <taxon>Anthemideae</taxon>
        <taxon>Artemisiinae</taxon>
        <taxon>Artemisia</taxon>
    </lineage>
</organism>
<dbReference type="NCBIfam" id="TIGR00066">
    <property type="entry name" value="g_glut_trans"/>
    <property type="match status" value="1"/>
</dbReference>
<dbReference type="GO" id="GO:0006751">
    <property type="term" value="P:glutathione catabolic process"/>
    <property type="evidence" value="ECO:0007669"/>
    <property type="project" value="UniProtKB-UniRule"/>
</dbReference>
<dbReference type="GO" id="GO:0005886">
    <property type="term" value="C:plasma membrane"/>
    <property type="evidence" value="ECO:0007669"/>
    <property type="project" value="TreeGrafter"/>
</dbReference>
<proteinExistence type="predicted"/>
<dbReference type="InterPro" id="IPR043137">
    <property type="entry name" value="GGT_ssub_C"/>
</dbReference>
<sequence>MLPSRSLRWAFITYIMIFLLLCVTARREIITKQNGVVATDELTCSRIGRDVLQEGGNAVDASVAASFCLGVLSPASSGLGGGAFMLLRLANGGTTRAFDMRETAPILASRDMYAGNATLKEKGPLSIAVPGLLAGLHKVWEQYGKLPWKRLVQPAENLARKGFKISPYLHMQMLKSQTDVMADDGLRAIFAMGGRLLKTGETCHNTMLAHTLQVISNHGIKPFYNGSIGFRLVKDVRRSGGILKLEDLQKYEVKIRDPIFTEFLGLKVIGMPPPSSGGAAMALILNIIALYGAQKNISGPLVTHRQIEAIKHAFAKRMNLGDPDFVNIEKDLADMISPKFAQQLKKTIHDNKTFSSTHYGGKWNQIEDHDTSHMSIVDKERNAVSLTTSINSYFGAKILSLNTGIILNNHMDDFSIPTNPSSKIHPPAPSNFISPGKRPLSSATPTIVIKDGNVKAVLGASGGVKIIPATTEVFLNYFVKGMDPLSAILAPRLYHQLIPNVVQHEKWTAATHDHFELDVRTKMALQIKGHVLRSYHGPGSVCQLVVQEERGGGEMTRLVAVSDPRKGGFPAGY</sequence>
<protein>
    <recommendedName>
        <fullName evidence="3">Glutathione hydrolase</fullName>
        <ecNumber evidence="3">2.3.2.2</ecNumber>
        <ecNumber evidence="3">3.4.19.13</ecNumber>
    </recommendedName>
    <alternativeName>
        <fullName evidence="3">Gamma-glutamyltransferase</fullName>
    </alternativeName>
    <alternativeName>
        <fullName evidence="3">Gamma-glutamyltranspeptidase</fullName>
    </alternativeName>
</protein>
<accession>A0A2U1QJB6</accession>
<evidence type="ECO:0000256" key="2">
    <source>
        <dbReference type="PIRSR" id="PIRSR600101-2"/>
    </source>
</evidence>
<feature type="binding site" evidence="2">
    <location>
        <position position="101"/>
    </location>
    <ligand>
        <name>L-glutamate</name>
        <dbReference type="ChEBI" id="CHEBI:29985"/>
    </ligand>
</feature>
<dbReference type="AlphaFoldDB" id="A0A2U1QJB6"/>
<dbReference type="SUPFAM" id="SSF56235">
    <property type="entry name" value="N-terminal nucleophile aminohydrolases (Ntn hydrolases)"/>
    <property type="match status" value="1"/>
</dbReference>
<feature type="signal peptide" evidence="4">
    <location>
        <begin position="1"/>
        <end position="25"/>
    </location>
</feature>
<dbReference type="UniPathway" id="UPA00204"/>
<dbReference type="GO" id="GO:0103068">
    <property type="term" value="F:leukotriene C4 gamma-glutamyl transferase activity"/>
    <property type="evidence" value="ECO:0007669"/>
    <property type="project" value="UniProtKB-EC"/>
</dbReference>
<dbReference type="Proteomes" id="UP000245207">
    <property type="component" value="Unassembled WGS sequence"/>
</dbReference>
<dbReference type="Pfam" id="PF01019">
    <property type="entry name" value="G_glu_transpept"/>
    <property type="match status" value="1"/>
</dbReference>
<dbReference type="PANTHER" id="PTHR11686">
    <property type="entry name" value="GAMMA GLUTAMYL TRANSPEPTIDASE"/>
    <property type="match status" value="1"/>
</dbReference>
<dbReference type="STRING" id="35608.A0A2U1QJB6"/>
<evidence type="ECO:0000256" key="4">
    <source>
        <dbReference type="SAM" id="SignalP"/>
    </source>
</evidence>
<dbReference type="EMBL" id="PKPP01000082">
    <property type="protein sequence ID" value="PWA98120.1"/>
    <property type="molecule type" value="Genomic_DNA"/>
</dbReference>
<dbReference type="InterPro" id="IPR029055">
    <property type="entry name" value="Ntn_hydrolases_N"/>
</dbReference>
<feature type="binding site" evidence="2">
    <location>
        <begin position="389"/>
        <end position="391"/>
    </location>
    <ligand>
        <name>L-glutamate</name>
        <dbReference type="ChEBI" id="CHEBI:29985"/>
    </ligand>
</feature>
<dbReference type="FunFam" id="1.10.246.130:FF:000001">
    <property type="entry name" value="Gamma-glutamyltransferase 5 isoform 1"/>
    <property type="match status" value="1"/>
</dbReference>
<comment type="catalytic activity">
    <reaction evidence="3">
        <text>an N-terminal (5-L-glutamyl)-[peptide] + an alpha-amino acid = 5-L-glutamyl amino acid + an N-terminal L-alpha-aminoacyl-[peptide]</text>
        <dbReference type="Rhea" id="RHEA:23904"/>
        <dbReference type="Rhea" id="RHEA-COMP:9780"/>
        <dbReference type="Rhea" id="RHEA-COMP:9795"/>
        <dbReference type="ChEBI" id="CHEBI:77644"/>
        <dbReference type="ChEBI" id="CHEBI:78597"/>
        <dbReference type="ChEBI" id="CHEBI:78599"/>
        <dbReference type="ChEBI" id="CHEBI:78608"/>
        <dbReference type="EC" id="2.3.2.2"/>
    </reaction>
</comment>
<reference evidence="5 6" key="1">
    <citation type="journal article" date="2018" name="Mol. Plant">
        <title>The genome of Artemisia annua provides insight into the evolution of Asteraceae family and artemisinin biosynthesis.</title>
        <authorList>
            <person name="Shen Q."/>
            <person name="Zhang L."/>
            <person name="Liao Z."/>
            <person name="Wang S."/>
            <person name="Yan T."/>
            <person name="Shi P."/>
            <person name="Liu M."/>
            <person name="Fu X."/>
            <person name="Pan Q."/>
            <person name="Wang Y."/>
            <person name="Lv Z."/>
            <person name="Lu X."/>
            <person name="Zhang F."/>
            <person name="Jiang W."/>
            <person name="Ma Y."/>
            <person name="Chen M."/>
            <person name="Hao X."/>
            <person name="Li L."/>
            <person name="Tang Y."/>
            <person name="Lv G."/>
            <person name="Zhou Y."/>
            <person name="Sun X."/>
            <person name="Brodelius P.E."/>
            <person name="Rose J.K.C."/>
            <person name="Tang K."/>
        </authorList>
    </citation>
    <scope>NUCLEOTIDE SEQUENCE [LARGE SCALE GENOMIC DNA]</scope>
    <source>
        <strain evidence="6">cv. Huhao1</strain>
        <tissue evidence="5">Leaf</tissue>
    </source>
</reference>
<comment type="pathway">
    <text evidence="3">Sulfur metabolism; glutathione metabolism.</text>
</comment>
<feature type="binding site" evidence="2">
    <location>
        <position position="413"/>
    </location>
    <ligand>
        <name>L-glutamate</name>
        <dbReference type="ChEBI" id="CHEBI:29985"/>
    </ligand>
</feature>
<keyword evidence="3" id="KW-0808">Transferase</keyword>
<dbReference type="OrthoDB" id="2015213at2759"/>
<comment type="catalytic activity">
    <reaction evidence="3">
        <text>an S-substituted glutathione + H2O = an S-substituted L-cysteinylglycine + L-glutamate</text>
        <dbReference type="Rhea" id="RHEA:59468"/>
        <dbReference type="ChEBI" id="CHEBI:15377"/>
        <dbReference type="ChEBI" id="CHEBI:29985"/>
        <dbReference type="ChEBI" id="CHEBI:90779"/>
        <dbReference type="ChEBI" id="CHEBI:143103"/>
        <dbReference type="EC" id="3.4.19.13"/>
    </reaction>
</comment>
<evidence type="ECO:0000313" key="6">
    <source>
        <dbReference type="Proteomes" id="UP000245207"/>
    </source>
</evidence>
<keyword evidence="4" id="KW-0732">Signal</keyword>
<comment type="function">
    <text evidence="3">Cleaves the gamma-glutamyl peptide bond of glutathione and glutathione conjugates.</text>
</comment>
<feature type="active site" description="Nucleophile" evidence="1">
    <location>
        <position position="371"/>
    </location>
</feature>
<dbReference type="InterPro" id="IPR000101">
    <property type="entry name" value="GGT_peptidase"/>
</dbReference>
<comment type="caution">
    <text evidence="5">The sequence shown here is derived from an EMBL/GenBank/DDBJ whole genome shotgun (WGS) entry which is preliminary data.</text>
</comment>
<keyword evidence="3" id="KW-0012">Acyltransferase</keyword>
<feature type="binding site" evidence="2">
    <location>
        <begin position="441"/>
        <end position="442"/>
    </location>
    <ligand>
        <name>L-glutamate</name>
        <dbReference type="ChEBI" id="CHEBI:29985"/>
    </ligand>
</feature>
<dbReference type="Gene3D" id="3.60.20.40">
    <property type="match status" value="1"/>
</dbReference>
<dbReference type="GO" id="GO:0036374">
    <property type="term" value="F:glutathione hydrolase activity"/>
    <property type="evidence" value="ECO:0007669"/>
    <property type="project" value="UniProtKB-UniRule"/>
</dbReference>